<dbReference type="Proteomes" id="UP001429580">
    <property type="component" value="Unassembled WGS sequence"/>
</dbReference>
<evidence type="ECO:0000259" key="1">
    <source>
        <dbReference type="PROSITE" id="PS51186"/>
    </source>
</evidence>
<reference evidence="2 3" key="1">
    <citation type="submission" date="2020-03" db="EMBL/GenBank/DDBJ databases">
        <title>Genomic Encyclopedia of Type Strains, Phase IV (KMG-IV): sequencing the most valuable type-strain genomes for metagenomic binning, comparative biology and taxonomic classification.</title>
        <authorList>
            <person name="Goeker M."/>
        </authorList>
    </citation>
    <scope>NUCLEOTIDE SEQUENCE [LARGE SCALE GENOMIC DNA]</scope>
    <source>
        <strain evidence="2 3">DSM 103870</strain>
    </source>
</reference>
<dbReference type="SUPFAM" id="SSF55729">
    <property type="entry name" value="Acyl-CoA N-acyltransferases (Nat)"/>
    <property type="match status" value="1"/>
</dbReference>
<dbReference type="RefSeq" id="WP_166947510.1">
    <property type="nucleotide sequence ID" value="NZ_JAASQI010000001.1"/>
</dbReference>
<feature type="domain" description="N-acetyltransferase" evidence="1">
    <location>
        <begin position="5"/>
        <end position="157"/>
    </location>
</feature>
<dbReference type="Gene3D" id="3.40.630.30">
    <property type="match status" value="1"/>
</dbReference>
<gene>
    <name evidence="2" type="ORF">FHS82_000032</name>
</gene>
<evidence type="ECO:0000313" key="3">
    <source>
        <dbReference type="Proteomes" id="UP001429580"/>
    </source>
</evidence>
<name>A0ABX0UVE0_9HYPH</name>
<evidence type="ECO:0000313" key="2">
    <source>
        <dbReference type="EMBL" id="NIJ56219.1"/>
    </source>
</evidence>
<protein>
    <submittedName>
        <fullName evidence="2">GNAT superfamily N-acetyltransferase</fullName>
    </submittedName>
</protein>
<dbReference type="PROSITE" id="PS51186">
    <property type="entry name" value="GNAT"/>
    <property type="match status" value="1"/>
</dbReference>
<dbReference type="Pfam" id="PF00583">
    <property type="entry name" value="Acetyltransf_1"/>
    <property type="match status" value="1"/>
</dbReference>
<keyword evidence="3" id="KW-1185">Reference proteome</keyword>
<dbReference type="InterPro" id="IPR000182">
    <property type="entry name" value="GNAT_dom"/>
</dbReference>
<organism evidence="2 3">
    <name type="scientific">Pseudochelatococcus lubricantis</name>
    <dbReference type="NCBI Taxonomy" id="1538102"/>
    <lineage>
        <taxon>Bacteria</taxon>
        <taxon>Pseudomonadati</taxon>
        <taxon>Pseudomonadota</taxon>
        <taxon>Alphaproteobacteria</taxon>
        <taxon>Hyphomicrobiales</taxon>
        <taxon>Chelatococcaceae</taxon>
        <taxon>Pseudochelatococcus</taxon>
    </lineage>
</organism>
<accession>A0ABX0UVE0</accession>
<comment type="caution">
    <text evidence="2">The sequence shown here is derived from an EMBL/GenBank/DDBJ whole genome shotgun (WGS) entry which is preliminary data.</text>
</comment>
<dbReference type="EMBL" id="JAASQI010000001">
    <property type="protein sequence ID" value="NIJ56219.1"/>
    <property type="molecule type" value="Genomic_DNA"/>
</dbReference>
<dbReference type="CDD" id="cd04301">
    <property type="entry name" value="NAT_SF"/>
    <property type="match status" value="1"/>
</dbReference>
<sequence length="202" mass="23307">MIQTFRVRKLFATDLHEYRAHLLRLDSHTRYSRFGSFVRDAFIESYVESSFRDDALVFGYVEDGLVRGAAEFRPYRGEHGQHAEVAFSVEDDWRRRGIGSSLFEKLIITARNRQTARLVMHCLPENRAMQNLARHFQARIRLAPDERTGIIVNLNPTAMSLAQEATDDWRAFASAAMGIHRRVWGPRQLALDAEPRPRLSPP</sequence>
<proteinExistence type="predicted"/>
<dbReference type="InterPro" id="IPR016181">
    <property type="entry name" value="Acyl_CoA_acyltransferase"/>
</dbReference>